<dbReference type="InterPro" id="IPR051805">
    <property type="entry name" value="Dehydratase_Activator_Redct"/>
</dbReference>
<dbReference type="OrthoDB" id="9802715at2"/>
<gene>
    <name evidence="2" type="ORF">DWX94_12930</name>
</gene>
<dbReference type="Proteomes" id="UP000283295">
    <property type="component" value="Unassembled WGS sequence"/>
</dbReference>
<keyword evidence="1" id="KW-0812">Transmembrane</keyword>
<evidence type="ECO:0008006" key="4">
    <source>
        <dbReference type="Google" id="ProtNLM"/>
    </source>
</evidence>
<dbReference type="PANTHER" id="PTHR32329:SF2">
    <property type="entry name" value="BIFUNCTIONAL PROTEIN [INCLUDES 2-HYDROXYACYL-COA DEHYDRATASE (N-TER) AND ITS ACTIVATOR DOMAIN (C_TERM)"/>
    <property type="match status" value="1"/>
</dbReference>
<comment type="caution">
    <text evidence="2">The sequence shown here is derived from an EMBL/GenBank/DDBJ whole genome shotgun (WGS) entry which is preliminary data.</text>
</comment>
<evidence type="ECO:0000256" key="1">
    <source>
        <dbReference type="SAM" id="Phobius"/>
    </source>
</evidence>
<evidence type="ECO:0000313" key="2">
    <source>
        <dbReference type="EMBL" id="RGS36583.1"/>
    </source>
</evidence>
<dbReference type="PANTHER" id="PTHR32329">
    <property type="entry name" value="BIFUNCTIONAL PROTEIN [INCLUDES 2-HYDROXYACYL-COA DEHYDRATASE (N-TER) AND ITS ACTIVATOR DOMAIN (C_TERM)-RELATED"/>
    <property type="match status" value="1"/>
</dbReference>
<proteinExistence type="predicted"/>
<keyword evidence="1" id="KW-0472">Membrane</keyword>
<protein>
    <recommendedName>
        <fullName evidence="4">2-hydroxyglutaryl-CoA dehydratase</fullName>
    </recommendedName>
</protein>
<dbReference type="EMBL" id="QRVK01000052">
    <property type="protein sequence ID" value="RGS36583.1"/>
    <property type="molecule type" value="Genomic_DNA"/>
</dbReference>
<feature type="transmembrane region" description="Helical" evidence="1">
    <location>
        <begin position="139"/>
        <end position="157"/>
    </location>
</feature>
<accession>A0A412IHF7</accession>
<reference evidence="2 3" key="1">
    <citation type="submission" date="2018-08" db="EMBL/GenBank/DDBJ databases">
        <title>A genome reference for cultivated species of the human gut microbiota.</title>
        <authorList>
            <person name="Zou Y."/>
            <person name="Xue W."/>
            <person name="Luo G."/>
        </authorList>
    </citation>
    <scope>NUCLEOTIDE SEQUENCE [LARGE SCALE GENOMIC DNA]</scope>
    <source>
        <strain evidence="2 3">AF22-21</strain>
    </source>
</reference>
<name>A0A412IHF7_9FIRM</name>
<sequence>MYKIDENAWNEKYILLIPAMLDAHFPLIKYAFYSKDYHPVILSNEDHITDVGLKYVNNDMCYPIVLNAGQMIDALQSGKYDINRTRLLMPTAGDACRGANYLHVLKESVRKAGFDRVKILSLNVKGLEKDCQMRVQAFMVWRALFGLFYGDILMLLINQTRPNEVKKGQSQKVWQKWINILSRDLKEGKNLTLGKMKRNFDRIARDFSRIRLNDKRKQRVGIVGELYIKYCHLGNWNMIKFLESNGCESHTNGLSWYAMYYMDSHLTDNMTFESLLYKAGLKFFGSLQRAMVEAIRKYGFYTMEDFFTMKREADGYVSWGYKTGDGWLIGAEITGHILHDCRKVLAVQPFGCMPNHTCGRGLYPSLQKKLPQGMIVSCDVDSSGSKLNVYNRARMLVDMPLKMGK</sequence>
<organism evidence="2 3">
    <name type="scientific">Coprococcus eutactus</name>
    <dbReference type="NCBI Taxonomy" id="33043"/>
    <lineage>
        <taxon>Bacteria</taxon>
        <taxon>Bacillati</taxon>
        <taxon>Bacillota</taxon>
        <taxon>Clostridia</taxon>
        <taxon>Lachnospirales</taxon>
        <taxon>Lachnospiraceae</taxon>
        <taxon>Coprococcus</taxon>
    </lineage>
</organism>
<keyword evidence="1" id="KW-1133">Transmembrane helix</keyword>
<evidence type="ECO:0000313" key="3">
    <source>
        <dbReference type="Proteomes" id="UP000283295"/>
    </source>
</evidence>
<dbReference type="AlphaFoldDB" id="A0A412IHF7"/>